<accession>A0A6C0AXP8</accession>
<reference evidence="2" key="1">
    <citation type="journal article" date="2020" name="Nature">
        <title>Giant virus diversity and host interactions through global metagenomics.</title>
        <authorList>
            <person name="Schulz F."/>
            <person name="Roux S."/>
            <person name="Paez-Espino D."/>
            <person name="Jungbluth S."/>
            <person name="Walsh D.A."/>
            <person name="Denef V.J."/>
            <person name="McMahon K.D."/>
            <person name="Konstantinidis K.T."/>
            <person name="Eloe-Fadrosh E.A."/>
            <person name="Kyrpides N.C."/>
            <person name="Woyke T."/>
        </authorList>
    </citation>
    <scope>NUCLEOTIDE SEQUENCE</scope>
    <source>
        <strain evidence="2">GVMAG-S-ERX555965-48</strain>
    </source>
</reference>
<dbReference type="EMBL" id="MN738776">
    <property type="protein sequence ID" value="QHS84263.1"/>
    <property type="molecule type" value="Genomic_DNA"/>
</dbReference>
<evidence type="ECO:0000313" key="2">
    <source>
        <dbReference type="EMBL" id="QHS84263.1"/>
    </source>
</evidence>
<organism evidence="2">
    <name type="scientific">viral metagenome</name>
    <dbReference type="NCBI Taxonomy" id="1070528"/>
    <lineage>
        <taxon>unclassified sequences</taxon>
        <taxon>metagenomes</taxon>
        <taxon>organismal metagenomes</taxon>
    </lineage>
</organism>
<sequence length="223" mass="27153">MSKNTNLRVNNRWKMDTKEEMSYDQRKKRKNDTKRRSKFDMLVTQEKKEENKQLNIFNNELFPELVKVEQIGDGKNDYLEKIKKQKELDEVKIKLKPGWVEYRKIKDNNKIEISRDGINYHNSLRETYTVEEWDKKEKAEFNKEMQLISQRLNALYLKRKKESDDYYYETGNLDSFALAEIDCIEYEKYVKKFDDDALEIQESSDDEYSDEEGYDSDNRYKYR</sequence>
<feature type="region of interest" description="Disordered" evidence="1">
    <location>
        <begin position="1"/>
        <end position="38"/>
    </location>
</feature>
<dbReference type="AlphaFoldDB" id="A0A6C0AXP8"/>
<feature type="region of interest" description="Disordered" evidence="1">
    <location>
        <begin position="201"/>
        <end position="223"/>
    </location>
</feature>
<feature type="compositionally biased region" description="Basic residues" evidence="1">
    <location>
        <begin position="26"/>
        <end position="37"/>
    </location>
</feature>
<feature type="compositionally biased region" description="Acidic residues" evidence="1">
    <location>
        <begin position="201"/>
        <end position="215"/>
    </location>
</feature>
<proteinExistence type="predicted"/>
<evidence type="ECO:0000256" key="1">
    <source>
        <dbReference type="SAM" id="MobiDB-lite"/>
    </source>
</evidence>
<protein>
    <submittedName>
        <fullName evidence="2">Uncharacterized protein</fullName>
    </submittedName>
</protein>
<feature type="compositionally biased region" description="Basic and acidic residues" evidence="1">
    <location>
        <begin position="13"/>
        <end position="25"/>
    </location>
</feature>
<name>A0A6C0AXP8_9ZZZZ</name>